<dbReference type="SUPFAM" id="SSF52096">
    <property type="entry name" value="ClpP/crotonase"/>
    <property type="match status" value="1"/>
</dbReference>
<gene>
    <name evidence="1" type="ORF">MNBD_BACTEROID04-970</name>
</gene>
<evidence type="ECO:0000313" key="1">
    <source>
        <dbReference type="EMBL" id="VAW27140.1"/>
    </source>
</evidence>
<keyword evidence="1" id="KW-0560">Oxidoreductase</keyword>
<dbReference type="EC" id="4.2.1.17" evidence="1"/>
<sequence length="199" mass="21957">DKVVAAAESYIGLVEFGVGLLPGGAGTKEMTLRAAATFKDGDVQLNRLREHFLAIAMAKVSTSAYEAFDLDILKPGKDLVVVNRDRQIATAKRYALQMVKDGYTQPTPQKVKVLGKQSLGMFLVGTDAMEKGFYISEHDKLIGNKIAYVMSGGDLSEPTYVSEQYLLDLEREAFLSLLTEKKTLQRIEHTLKTGKPLRN</sequence>
<dbReference type="EC" id="1.1.1.35" evidence="1"/>
<dbReference type="AlphaFoldDB" id="A0A3B0UDF7"/>
<protein>
    <submittedName>
        <fullName evidence="1">3-hydroxyacyl-CoA dehydrogenase [fadN-fadA-fadE operon] / Enoyl-CoA hydratase [fadN-fadA-fadE operon]</fullName>
        <ecNumber evidence="1">1.1.1.35</ecNumber>
        <ecNumber evidence="1">4.2.1.17</ecNumber>
    </submittedName>
</protein>
<name>A0A3B0UDF7_9ZZZZ</name>
<reference evidence="1" key="1">
    <citation type="submission" date="2018-06" db="EMBL/GenBank/DDBJ databases">
        <authorList>
            <person name="Zhirakovskaya E."/>
        </authorList>
    </citation>
    <scope>NUCLEOTIDE SEQUENCE</scope>
</reference>
<organism evidence="1">
    <name type="scientific">hydrothermal vent metagenome</name>
    <dbReference type="NCBI Taxonomy" id="652676"/>
    <lineage>
        <taxon>unclassified sequences</taxon>
        <taxon>metagenomes</taxon>
        <taxon>ecological metagenomes</taxon>
    </lineage>
</organism>
<dbReference type="Gene3D" id="3.90.226.10">
    <property type="entry name" value="2-enoyl-CoA Hydratase, Chain A, domain 1"/>
    <property type="match status" value="1"/>
</dbReference>
<dbReference type="GO" id="GO:0004300">
    <property type="term" value="F:enoyl-CoA hydratase activity"/>
    <property type="evidence" value="ECO:0007669"/>
    <property type="project" value="UniProtKB-EC"/>
</dbReference>
<dbReference type="InterPro" id="IPR029045">
    <property type="entry name" value="ClpP/crotonase-like_dom_sf"/>
</dbReference>
<keyword evidence="1" id="KW-0456">Lyase</keyword>
<accession>A0A3B0UDF7</accession>
<feature type="non-terminal residue" evidence="1">
    <location>
        <position position="1"/>
    </location>
</feature>
<proteinExistence type="predicted"/>
<dbReference type="EMBL" id="UOER01000684">
    <property type="protein sequence ID" value="VAW27140.1"/>
    <property type="molecule type" value="Genomic_DNA"/>
</dbReference>
<dbReference type="GO" id="GO:0003857">
    <property type="term" value="F:(3S)-3-hydroxyacyl-CoA dehydrogenase (NAD+) activity"/>
    <property type="evidence" value="ECO:0007669"/>
    <property type="project" value="UniProtKB-EC"/>
</dbReference>